<sequence length="90" mass="10382">MYREHLLSIDHVQQLLYHQVLSDTNTERRTTRAPAFFMSQGDRGFKGEFFPHGSEAERRISFFAQSLTTHIPEPIPVDAMPTFTALTPLF</sequence>
<protein>
    <submittedName>
        <fullName evidence="2">1,3-beta-glucan synthase</fullName>
    </submittedName>
</protein>
<dbReference type="GO" id="GO:0051278">
    <property type="term" value="P:fungal-type cell wall polysaccharide biosynthetic process"/>
    <property type="evidence" value="ECO:0007669"/>
    <property type="project" value="TreeGrafter"/>
</dbReference>
<name>A0A286UFP9_9AGAM</name>
<feature type="domain" description="Glycosyl transferase 48" evidence="1">
    <location>
        <begin position="49"/>
        <end position="90"/>
    </location>
</feature>
<reference evidence="2 3" key="1">
    <citation type="journal article" date="2017" name="Mol. Ecol.">
        <title>Comparative and population genomic landscape of Phellinus noxius: A hypervariable fungus causing root rot in trees.</title>
        <authorList>
            <person name="Chung C.L."/>
            <person name="Lee T.J."/>
            <person name="Akiba M."/>
            <person name="Lee H.H."/>
            <person name="Kuo T.H."/>
            <person name="Liu D."/>
            <person name="Ke H.M."/>
            <person name="Yokoi T."/>
            <person name="Roa M.B."/>
            <person name="Lu M.J."/>
            <person name="Chang Y.Y."/>
            <person name="Ann P.J."/>
            <person name="Tsai J.N."/>
            <person name="Chen C.Y."/>
            <person name="Tzean S.S."/>
            <person name="Ota Y."/>
            <person name="Hattori T."/>
            <person name="Sahashi N."/>
            <person name="Liou R.F."/>
            <person name="Kikuchi T."/>
            <person name="Tsai I.J."/>
        </authorList>
    </citation>
    <scope>NUCLEOTIDE SEQUENCE [LARGE SCALE GENOMIC DNA]</scope>
    <source>
        <strain evidence="2 3">FFPRI411160</strain>
    </source>
</reference>
<dbReference type="PANTHER" id="PTHR12741">
    <property type="entry name" value="LYST-INTERACTING PROTEIN LIP5 DOPAMINE RESPONSIVE PROTEIN DRG-1"/>
    <property type="match status" value="1"/>
</dbReference>
<dbReference type="GO" id="GO:0000148">
    <property type="term" value="C:1,3-beta-D-glucan synthase complex"/>
    <property type="evidence" value="ECO:0007669"/>
    <property type="project" value="InterPro"/>
</dbReference>
<dbReference type="STRING" id="2282107.A0A286UFP9"/>
<dbReference type="GO" id="GO:0006075">
    <property type="term" value="P:(1-&gt;3)-beta-D-glucan biosynthetic process"/>
    <property type="evidence" value="ECO:0007669"/>
    <property type="project" value="InterPro"/>
</dbReference>
<accession>A0A286UFP9</accession>
<dbReference type="EMBL" id="NBII01000006">
    <property type="protein sequence ID" value="PAV18324.1"/>
    <property type="molecule type" value="Genomic_DNA"/>
</dbReference>
<dbReference type="OrthoDB" id="3264941at2759"/>
<evidence type="ECO:0000313" key="2">
    <source>
        <dbReference type="EMBL" id="PAV18324.1"/>
    </source>
</evidence>
<dbReference type="PANTHER" id="PTHR12741:SF48">
    <property type="entry name" value="1,3-BETA-GLUCAN SYNTHASE COMPONENT FKS1-RELATED"/>
    <property type="match status" value="1"/>
</dbReference>
<evidence type="ECO:0000259" key="1">
    <source>
        <dbReference type="Pfam" id="PF02364"/>
    </source>
</evidence>
<gene>
    <name evidence="2" type="ORF">PNOK_0681000</name>
</gene>
<dbReference type="GO" id="GO:0005886">
    <property type="term" value="C:plasma membrane"/>
    <property type="evidence" value="ECO:0007669"/>
    <property type="project" value="TreeGrafter"/>
</dbReference>
<dbReference type="AlphaFoldDB" id="A0A286UFP9"/>
<dbReference type="Pfam" id="PF02364">
    <property type="entry name" value="Glucan_synthase"/>
    <property type="match status" value="1"/>
</dbReference>
<dbReference type="InParanoid" id="A0A286UFP9"/>
<dbReference type="GO" id="GO:0003843">
    <property type="term" value="F:1,3-beta-D-glucan synthase activity"/>
    <property type="evidence" value="ECO:0007669"/>
    <property type="project" value="InterPro"/>
</dbReference>
<dbReference type="InterPro" id="IPR003440">
    <property type="entry name" value="Glyco_trans_48_dom"/>
</dbReference>
<dbReference type="Proteomes" id="UP000217199">
    <property type="component" value="Unassembled WGS sequence"/>
</dbReference>
<comment type="caution">
    <text evidence="2">The sequence shown here is derived from an EMBL/GenBank/DDBJ whole genome shotgun (WGS) entry which is preliminary data.</text>
</comment>
<proteinExistence type="predicted"/>
<evidence type="ECO:0000313" key="3">
    <source>
        <dbReference type="Proteomes" id="UP000217199"/>
    </source>
</evidence>
<organism evidence="2 3">
    <name type="scientific">Pyrrhoderma noxium</name>
    <dbReference type="NCBI Taxonomy" id="2282107"/>
    <lineage>
        <taxon>Eukaryota</taxon>
        <taxon>Fungi</taxon>
        <taxon>Dikarya</taxon>
        <taxon>Basidiomycota</taxon>
        <taxon>Agaricomycotina</taxon>
        <taxon>Agaricomycetes</taxon>
        <taxon>Hymenochaetales</taxon>
        <taxon>Hymenochaetaceae</taxon>
        <taxon>Pyrrhoderma</taxon>
    </lineage>
</organism>
<keyword evidence="3" id="KW-1185">Reference proteome</keyword>